<evidence type="ECO:0000256" key="3">
    <source>
        <dbReference type="ARBA" id="ARBA00022723"/>
    </source>
</evidence>
<reference evidence="8 9" key="1">
    <citation type="submission" date="2024-03" db="EMBL/GenBank/DDBJ databases">
        <authorList>
            <person name="Brejova B."/>
        </authorList>
    </citation>
    <scope>NUCLEOTIDE SEQUENCE [LARGE SCALE GENOMIC DNA]</scope>
    <source>
        <strain evidence="8 9">CBS 14171</strain>
    </source>
</reference>
<dbReference type="Proteomes" id="UP001497383">
    <property type="component" value="Chromosome 2"/>
</dbReference>
<evidence type="ECO:0000313" key="9">
    <source>
        <dbReference type="Proteomes" id="UP001497383"/>
    </source>
</evidence>
<proteinExistence type="inferred from homology"/>
<dbReference type="Gene3D" id="3.60.130.10">
    <property type="entry name" value="Clavaminate synthase-like"/>
    <property type="match status" value="1"/>
</dbReference>
<evidence type="ECO:0000313" key="8">
    <source>
        <dbReference type="EMBL" id="CAK9436913.1"/>
    </source>
</evidence>
<organism evidence="8 9">
    <name type="scientific">Lodderomyces beijingensis</name>
    <dbReference type="NCBI Taxonomy" id="1775926"/>
    <lineage>
        <taxon>Eukaryota</taxon>
        <taxon>Fungi</taxon>
        <taxon>Dikarya</taxon>
        <taxon>Ascomycota</taxon>
        <taxon>Saccharomycotina</taxon>
        <taxon>Pichiomycetes</taxon>
        <taxon>Debaryomycetaceae</taxon>
        <taxon>Candida/Lodderomyces clade</taxon>
        <taxon>Lodderomyces</taxon>
    </lineage>
</organism>
<keyword evidence="5" id="KW-0560">Oxidoreductase</keyword>
<feature type="domain" description="TauD/TfdA-like" evidence="7">
    <location>
        <begin position="81"/>
        <end position="352"/>
    </location>
</feature>
<dbReference type="PANTHER" id="PTHR30468:SF1">
    <property type="entry name" value="ALPHA-KETOGLUTARATE-DEPENDENT SULFONATE DIOXYGENASE"/>
    <property type="match status" value="1"/>
</dbReference>
<dbReference type="EMBL" id="OZ022406">
    <property type="protein sequence ID" value="CAK9436913.1"/>
    <property type="molecule type" value="Genomic_DNA"/>
</dbReference>
<comment type="similarity">
    <text evidence="2">Belongs to the TfdA dioxygenase family.</text>
</comment>
<keyword evidence="6" id="KW-0408">Iron</keyword>
<dbReference type="SUPFAM" id="SSF51197">
    <property type="entry name" value="Clavaminate synthase-like"/>
    <property type="match status" value="1"/>
</dbReference>
<dbReference type="RefSeq" id="XP_066828371.1">
    <property type="nucleotide sequence ID" value="XM_066971321.1"/>
</dbReference>
<dbReference type="InterPro" id="IPR003819">
    <property type="entry name" value="TauD/TfdA-like"/>
</dbReference>
<dbReference type="InterPro" id="IPR042098">
    <property type="entry name" value="TauD-like_sf"/>
</dbReference>
<keyword evidence="9" id="KW-1185">Reference proteome</keyword>
<evidence type="ECO:0000256" key="2">
    <source>
        <dbReference type="ARBA" id="ARBA00005896"/>
    </source>
</evidence>
<dbReference type="InterPro" id="IPR051323">
    <property type="entry name" value="AtsK-like"/>
</dbReference>
<accession>A0ABP0ZGB0</accession>
<name>A0ABP0ZGB0_9ASCO</name>
<evidence type="ECO:0000256" key="4">
    <source>
        <dbReference type="ARBA" id="ARBA00022964"/>
    </source>
</evidence>
<evidence type="ECO:0000259" key="7">
    <source>
        <dbReference type="Pfam" id="PF02668"/>
    </source>
</evidence>
<dbReference type="PANTHER" id="PTHR30468">
    <property type="entry name" value="ALPHA-KETOGLUTARATE-DEPENDENT SULFONATE DIOXYGENASE"/>
    <property type="match status" value="1"/>
</dbReference>
<keyword evidence="3" id="KW-0479">Metal-binding</keyword>
<dbReference type="GeneID" id="92206629"/>
<protein>
    <recommendedName>
        <fullName evidence="7">TauD/TfdA-like domain-containing protein</fullName>
    </recommendedName>
</protein>
<keyword evidence="4" id="KW-0223">Dioxygenase</keyword>
<dbReference type="Pfam" id="PF02668">
    <property type="entry name" value="TauD"/>
    <property type="match status" value="1"/>
</dbReference>
<comment type="cofactor">
    <cofactor evidence="1">
        <name>Fe(2+)</name>
        <dbReference type="ChEBI" id="CHEBI:29033"/>
    </cofactor>
</comment>
<evidence type="ECO:0000256" key="6">
    <source>
        <dbReference type="ARBA" id="ARBA00023004"/>
    </source>
</evidence>
<evidence type="ECO:0000256" key="5">
    <source>
        <dbReference type="ARBA" id="ARBA00023002"/>
    </source>
</evidence>
<gene>
    <name evidence="8" type="ORF">LODBEIA_P14330</name>
</gene>
<evidence type="ECO:0000256" key="1">
    <source>
        <dbReference type="ARBA" id="ARBA00001954"/>
    </source>
</evidence>
<sequence>MATRFGNSDIHYNKDFDDVDEEGVLVINKTNRDQAKYPEFLPTWDPRHKYPPLKFHKYIDPASRADPSFPNLFPKDKDYTITRITPKFGSQIDGIQLSQLNDAGKDELALLLAQRKVLLFNDQDFASHGPGFAVEFGKYFGPLHIHPSSGSPRGHPELHITYRRPEKGELEKVFSDRTTNTGWHSDVTYELTPSRFTVFQVLESGDGGDTVFADTAEAYRRLSPAMQKRLEGLHVLHTSEDQAANSTYQGGVERRKAVSNIHPLIRLDPITGEKSIYVNRAFGRRIVEFKKEESDYMLNFLYDVIEKSQDLQLRVNWEAGKRNKVALFHNSGVSHTATFDTEDGEVRHAYRISVLGERPIANLEDLNKEEYSPGDLEQALKGIKPK</sequence>